<dbReference type="GO" id="GO:0003677">
    <property type="term" value="F:DNA binding"/>
    <property type="evidence" value="ECO:0007669"/>
    <property type="project" value="InterPro"/>
</dbReference>
<dbReference type="SMART" id="SM00530">
    <property type="entry name" value="HTH_XRE"/>
    <property type="match status" value="1"/>
</dbReference>
<dbReference type="AlphaFoldDB" id="A0AAU8J2H4"/>
<dbReference type="Gene3D" id="1.10.260.40">
    <property type="entry name" value="lambda repressor-like DNA-binding domains"/>
    <property type="match status" value="1"/>
</dbReference>
<evidence type="ECO:0000259" key="1">
    <source>
        <dbReference type="PROSITE" id="PS50943"/>
    </source>
</evidence>
<dbReference type="Pfam" id="PF13560">
    <property type="entry name" value="HTH_31"/>
    <property type="match status" value="1"/>
</dbReference>
<feature type="domain" description="HTH cro/C1-type" evidence="1">
    <location>
        <begin position="39"/>
        <end position="85"/>
    </location>
</feature>
<dbReference type="CDD" id="cd00093">
    <property type="entry name" value="HTH_XRE"/>
    <property type="match status" value="1"/>
</dbReference>
<reference evidence="2" key="1">
    <citation type="submission" date="2024-06" db="EMBL/GenBank/DDBJ databases">
        <title>Streptomyces sp. strain HUAS MG91 genome sequences.</title>
        <authorList>
            <person name="Mo P."/>
        </authorList>
    </citation>
    <scope>NUCLEOTIDE SEQUENCE</scope>
    <source>
        <strain evidence="2">HUAS MG91</strain>
    </source>
</reference>
<protein>
    <submittedName>
        <fullName evidence="2">Helix-turn-helix transcriptional regulator</fullName>
    </submittedName>
</protein>
<dbReference type="InterPro" id="IPR010982">
    <property type="entry name" value="Lambda_DNA-bd_dom_sf"/>
</dbReference>
<evidence type="ECO:0000313" key="2">
    <source>
        <dbReference type="EMBL" id="XCJ75000.1"/>
    </source>
</evidence>
<dbReference type="InterPro" id="IPR001387">
    <property type="entry name" value="Cro/C1-type_HTH"/>
</dbReference>
<dbReference type="PANTHER" id="PTHR35010">
    <property type="entry name" value="BLL4672 PROTEIN-RELATED"/>
    <property type="match status" value="1"/>
</dbReference>
<gene>
    <name evidence="2" type="ORF">ABII15_35770</name>
</gene>
<name>A0AAU8J2H4_9ACTN</name>
<dbReference type="PROSITE" id="PS50943">
    <property type="entry name" value="HTH_CROC1"/>
    <property type="match status" value="1"/>
</dbReference>
<dbReference type="Gene3D" id="3.30.450.180">
    <property type="match status" value="1"/>
</dbReference>
<organism evidence="2">
    <name type="scientific">Streptomyces tabacisoli</name>
    <dbReference type="NCBI Taxonomy" id="3156398"/>
    <lineage>
        <taxon>Bacteria</taxon>
        <taxon>Bacillati</taxon>
        <taxon>Actinomycetota</taxon>
        <taxon>Actinomycetes</taxon>
        <taxon>Kitasatosporales</taxon>
        <taxon>Streptomycetaceae</taxon>
        <taxon>Streptomyces</taxon>
    </lineage>
</organism>
<dbReference type="RefSeq" id="WP_353946436.1">
    <property type="nucleotide sequence ID" value="NZ_CP159534.1"/>
</dbReference>
<accession>A0AAU8J2H4</accession>
<dbReference type="PANTHER" id="PTHR35010:SF2">
    <property type="entry name" value="BLL4672 PROTEIN"/>
    <property type="match status" value="1"/>
</dbReference>
<sequence length="289" mass="32513">MTSTSPLNELGEFLKKRRAELSPSAVGLPESDRPRRVPGLRREEVAQLASISTDYYTRVEQGRMQASTPVLETLARVLKFDDDERGYLLQLAGKNTPRARRRGRQQVQPQLQRVLDDLTAVPALVQGRRGDILAWNALAAALVTDFSRIPEKHRNYPRIIFVDPAMRSLYADWEGSARIAVAQLRMEAAKYPEDPRLIELVGELSMRDKQFAQWWSDHRVAARTIGTKTLNHPAVGELVLEWDTLTANTDPDQHLTVWTAPADSPTHDRLRILGSWAADQHLPASSTLG</sequence>
<dbReference type="Pfam" id="PF17765">
    <property type="entry name" value="MLTR_LBD"/>
    <property type="match status" value="1"/>
</dbReference>
<dbReference type="SUPFAM" id="SSF47413">
    <property type="entry name" value="lambda repressor-like DNA-binding domains"/>
    <property type="match status" value="1"/>
</dbReference>
<dbReference type="KEGG" id="stac:ABII15_35770"/>
<proteinExistence type="predicted"/>
<dbReference type="EMBL" id="CP159534">
    <property type="protein sequence ID" value="XCJ75000.1"/>
    <property type="molecule type" value="Genomic_DNA"/>
</dbReference>
<dbReference type="InterPro" id="IPR041413">
    <property type="entry name" value="MLTR_LBD"/>
</dbReference>